<proteinExistence type="predicted"/>
<sequence>MQRHGLVMDLAICARQHRTQHTLLQICICNVKDLEVRFSQGNDSRIYQIRQEIVEQRQGQLSVSDYYTQLRALWDELASYYEPIAYDCEGSKTRVAREETEKVMQFLMGLNETYSTLRGSILMMNPLPDTRCVHRLVLQHERQMDVANHREPTAHVMHTHRSTTLKGGSAPGSSSSRKASKCSYCDGSHSVERCYFLIGFPEGHKWHGKHVLPRNKHLNPTAHNVEVPQSQATHTDATKATSSNGPTFTTE</sequence>
<comment type="caution">
    <text evidence="2">The sequence shown here is derived from an EMBL/GenBank/DDBJ whole genome shotgun (WGS) entry which is preliminary data.</text>
</comment>
<dbReference type="EMBL" id="VIEB01000126">
    <property type="protein sequence ID" value="TQE05251.1"/>
    <property type="molecule type" value="Genomic_DNA"/>
</dbReference>
<protein>
    <submittedName>
        <fullName evidence="2">Uncharacterized protein</fullName>
    </submittedName>
</protein>
<feature type="region of interest" description="Disordered" evidence="1">
    <location>
        <begin position="160"/>
        <end position="181"/>
    </location>
</feature>
<dbReference type="PANTHER" id="PTHR34222:SF99">
    <property type="entry name" value="PROTEIN, PUTATIVE-RELATED"/>
    <property type="match status" value="1"/>
</dbReference>
<organism evidence="2 3">
    <name type="scientific">Malus baccata</name>
    <name type="common">Siberian crab apple</name>
    <name type="synonym">Pyrus baccata</name>
    <dbReference type="NCBI Taxonomy" id="106549"/>
    <lineage>
        <taxon>Eukaryota</taxon>
        <taxon>Viridiplantae</taxon>
        <taxon>Streptophyta</taxon>
        <taxon>Embryophyta</taxon>
        <taxon>Tracheophyta</taxon>
        <taxon>Spermatophyta</taxon>
        <taxon>Magnoliopsida</taxon>
        <taxon>eudicotyledons</taxon>
        <taxon>Gunneridae</taxon>
        <taxon>Pentapetalae</taxon>
        <taxon>rosids</taxon>
        <taxon>fabids</taxon>
        <taxon>Rosales</taxon>
        <taxon>Rosaceae</taxon>
        <taxon>Amygdaloideae</taxon>
        <taxon>Maleae</taxon>
        <taxon>Malus</taxon>
    </lineage>
</organism>
<evidence type="ECO:0000313" key="2">
    <source>
        <dbReference type="EMBL" id="TQE05251.1"/>
    </source>
</evidence>
<evidence type="ECO:0000313" key="3">
    <source>
        <dbReference type="Proteomes" id="UP000315295"/>
    </source>
</evidence>
<feature type="region of interest" description="Disordered" evidence="1">
    <location>
        <begin position="227"/>
        <end position="251"/>
    </location>
</feature>
<evidence type="ECO:0000256" key="1">
    <source>
        <dbReference type="SAM" id="MobiDB-lite"/>
    </source>
</evidence>
<dbReference type="AlphaFoldDB" id="A0A540N2H5"/>
<reference evidence="2 3" key="1">
    <citation type="journal article" date="2019" name="G3 (Bethesda)">
        <title>Sequencing of a Wild Apple (Malus baccata) Genome Unravels the Differences Between Cultivated and Wild Apple Species Regarding Disease Resistance and Cold Tolerance.</title>
        <authorList>
            <person name="Chen X."/>
        </authorList>
    </citation>
    <scope>NUCLEOTIDE SEQUENCE [LARGE SCALE GENOMIC DNA]</scope>
    <source>
        <strain evidence="3">cv. Shandingzi</strain>
        <tissue evidence="2">Leaves</tissue>
    </source>
</reference>
<dbReference type="PANTHER" id="PTHR34222">
    <property type="entry name" value="GAG_PRE-INTEGRS DOMAIN-CONTAINING PROTEIN"/>
    <property type="match status" value="1"/>
</dbReference>
<feature type="compositionally biased region" description="Low complexity" evidence="1">
    <location>
        <begin position="166"/>
        <end position="181"/>
    </location>
</feature>
<accession>A0A540N2H5</accession>
<dbReference type="Proteomes" id="UP000315295">
    <property type="component" value="Unassembled WGS sequence"/>
</dbReference>
<gene>
    <name evidence="2" type="ORF">C1H46_009108</name>
</gene>
<keyword evidence="3" id="KW-1185">Reference proteome</keyword>
<name>A0A540N2H5_MALBA</name>